<dbReference type="RefSeq" id="WP_108688343.1">
    <property type="nucleotide sequence ID" value="NZ_QCYK01000003.1"/>
</dbReference>
<accession>A0A2T7BBX7</accession>
<organism evidence="1 2">
    <name type="scientific">Chitinophaga parva</name>
    <dbReference type="NCBI Taxonomy" id="2169414"/>
    <lineage>
        <taxon>Bacteria</taxon>
        <taxon>Pseudomonadati</taxon>
        <taxon>Bacteroidota</taxon>
        <taxon>Chitinophagia</taxon>
        <taxon>Chitinophagales</taxon>
        <taxon>Chitinophagaceae</taxon>
        <taxon>Chitinophaga</taxon>
    </lineage>
</organism>
<name>A0A2T7BBX7_9BACT</name>
<dbReference type="Proteomes" id="UP000244450">
    <property type="component" value="Unassembled WGS sequence"/>
</dbReference>
<keyword evidence="2" id="KW-1185">Reference proteome</keyword>
<reference evidence="1 2" key="1">
    <citation type="submission" date="2018-04" db="EMBL/GenBank/DDBJ databases">
        <title>Chitinophaga fuyangensis sp. nov., isolated from soil in a chemical factory.</title>
        <authorList>
            <person name="Chen K."/>
        </authorList>
    </citation>
    <scope>NUCLEOTIDE SEQUENCE [LARGE SCALE GENOMIC DNA]</scope>
    <source>
        <strain evidence="1 2">LY-1</strain>
    </source>
</reference>
<gene>
    <name evidence="1" type="ORF">DCC81_19365</name>
</gene>
<evidence type="ECO:0000313" key="2">
    <source>
        <dbReference type="Proteomes" id="UP000244450"/>
    </source>
</evidence>
<evidence type="ECO:0000313" key="1">
    <source>
        <dbReference type="EMBL" id="PUZ22597.1"/>
    </source>
</evidence>
<proteinExistence type="predicted"/>
<dbReference type="OrthoDB" id="9966932at2"/>
<dbReference type="AlphaFoldDB" id="A0A2T7BBX7"/>
<dbReference type="EMBL" id="QCYK01000003">
    <property type="protein sequence ID" value="PUZ22597.1"/>
    <property type="molecule type" value="Genomic_DNA"/>
</dbReference>
<sequence length="88" mass="10110">MNSFTMHINHEGKQYNCYVQCLKASAEEQLYLVNFCDTYLINNFGGKQVAFSLDRRSQVLSRLNDAGNAFMDADLKENLWRRIKGLAA</sequence>
<comment type="caution">
    <text evidence="1">The sequence shown here is derived from an EMBL/GenBank/DDBJ whole genome shotgun (WGS) entry which is preliminary data.</text>
</comment>
<protein>
    <submittedName>
        <fullName evidence="1">Uncharacterized protein</fullName>
    </submittedName>
</protein>